<dbReference type="AlphaFoldDB" id="A0A9D1MJ07"/>
<name>A0A9D1MJ07_9FIRM</name>
<dbReference type="SUPFAM" id="SSF52279">
    <property type="entry name" value="Beta-D-glucan exohydrolase, C-terminal domain"/>
    <property type="match status" value="1"/>
</dbReference>
<dbReference type="SMART" id="SM01217">
    <property type="entry name" value="Fn3_like"/>
    <property type="match status" value="1"/>
</dbReference>
<dbReference type="InterPro" id="IPR013783">
    <property type="entry name" value="Ig-like_fold"/>
</dbReference>
<keyword evidence="3" id="KW-1133">Transmembrane helix</keyword>
<evidence type="ECO:0000256" key="1">
    <source>
        <dbReference type="ARBA" id="ARBA00005336"/>
    </source>
</evidence>
<accession>A0A9D1MJ07</accession>
<evidence type="ECO:0000313" key="5">
    <source>
        <dbReference type="EMBL" id="HIU61151.1"/>
    </source>
</evidence>
<keyword evidence="3" id="KW-0472">Membrane</keyword>
<comment type="caution">
    <text evidence="5">The sequence shown here is derived from an EMBL/GenBank/DDBJ whole genome shotgun (WGS) entry which is preliminary data.</text>
</comment>
<keyword evidence="3" id="KW-0812">Transmembrane</keyword>
<feature type="domain" description="Fibronectin type III-like" evidence="4">
    <location>
        <begin position="423"/>
        <end position="501"/>
    </location>
</feature>
<dbReference type="Gene3D" id="2.60.40.10">
    <property type="entry name" value="Immunoglobulins"/>
    <property type="match status" value="1"/>
</dbReference>
<dbReference type="GO" id="GO:0008422">
    <property type="term" value="F:beta-glucosidase activity"/>
    <property type="evidence" value="ECO:0007669"/>
    <property type="project" value="TreeGrafter"/>
</dbReference>
<dbReference type="GO" id="GO:0009251">
    <property type="term" value="P:glucan catabolic process"/>
    <property type="evidence" value="ECO:0007669"/>
    <property type="project" value="TreeGrafter"/>
</dbReference>
<dbReference type="PANTHER" id="PTHR42715:SF10">
    <property type="entry name" value="BETA-GLUCOSIDASE"/>
    <property type="match status" value="1"/>
</dbReference>
<protein>
    <submittedName>
        <fullName evidence="5">Glycoside hydrolase family 3 protein</fullName>
    </submittedName>
</protein>
<dbReference type="PRINTS" id="PR00133">
    <property type="entry name" value="GLHYDRLASE3"/>
</dbReference>
<dbReference type="Pfam" id="PF00933">
    <property type="entry name" value="Glyco_hydro_3"/>
    <property type="match status" value="1"/>
</dbReference>
<keyword evidence="2 5" id="KW-0378">Hydrolase</keyword>
<organism evidence="5 6">
    <name type="scientific">Candidatus Coproplasma excrementigallinarum</name>
    <dbReference type="NCBI Taxonomy" id="2840747"/>
    <lineage>
        <taxon>Bacteria</taxon>
        <taxon>Bacillati</taxon>
        <taxon>Bacillota</taxon>
        <taxon>Clostridia</taxon>
        <taxon>Eubacteriales</taxon>
        <taxon>Candidatus Coproplasma</taxon>
    </lineage>
</organism>
<comment type="similarity">
    <text evidence="1">Belongs to the glycosyl hydrolase 3 family.</text>
</comment>
<evidence type="ECO:0000259" key="4">
    <source>
        <dbReference type="SMART" id="SM01217"/>
    </source>
</evidence>
<dbReference type="InterPro" id="IPR001764">
    <property type="entry name" value="Glyco_hydro_3_N"/>
</dbReference>
<dbReference type="InterPro" id="IPR036962">
    <property type="entry name" value="Glyco_hydro_3_N_sf"/>
</dbReference>
<dbReference type="EMBL" id="DVNE01000007">
    <property type="protein sequence ID" value="HIU61151.1"/>
    <property type="molecule type" value="Genomic_DNA"/>
</dbReference>
<dbReference type="InterPro" id="IPR050288">
    <property type="entry name" value="Cellulose_deg_GH3"/>
</dbReference>
<dbReference type="InterPro" id="IPR017853">
    <property type="entry name" value="GH"/>
</dbReference>
<gene>
    <name evidence="5" type="ORF">IAB69_00680</name>
</gene>
<dbReference type="Gene3D" id="3.20.20.300">
    <property type="entry name" value="Glycoside hydrolase, family 3, N-terminal domain"/>
    <property type="match status" value="1"/>
</dbReference>
<dbReference type="InterPro" id="IPR002772">
    <property type="entry name" value="Glyco_hydro_3_C"/>
</dbReference>
<evidence type="ECO:0000256" key="2">
    <source>
        <dbReference type="ARBA" id="ARBA00022801"/>
    </source>
</evidence>
<sequence length="980" mass="105596">MNKKIFKRGLWEGLAVGCAALLVLVAGGYGIADSQRAAINSALNIDTSSIERSDDPEYQYFSSEYKDGDYSRLQEYYSSVAKEVEGEGLVLLKNANNALPLSEGEQVSTMLSGSVNFGYISSGSSASSGGTYDTLAQALTSAGLKVNEVAWEYYKTAPTRKKLGNTYLINEADFSAVPQNVKDSLATYSTAIVTISRSSGEGSDISAAGSDGEDGSYLSLSAGEISVLQGLTSLKKAGTVKKIIVLLNSSATIQLDFLYREGIDVDACMWVGNVGSEGINAVAEALTGKIVPSGKLSDTYVKNNFSSPAAMQLGYNAGKSFAQVYQNSDDLNNTQKYYGVYSEDIYVGYRYYETRYTDYVTGRENTGEYSYSADVAYPFGYGISYAQFEYSGFTVTEKDDSFEIKVTVTNIGDRTGNKASGKEVVQVYLQKPYTEYDEQHGVEKSAVELVGYDKTDILAPGKDQTLTIIVQKEQLKTYDASNARTYILEEGDYYFATGNGSHEAANNILAFCGYTPENTESRMDGVGNSALAAKVAVEDVSGIKYAISASQAGSALAQSTQTGADITNRLDDADLNKFVGDGTVTYVSRSNWTGTMPKASVTLTADSKIKQGLASNKPIEEKEEASVPAYDRNNGLTLQMLRGKDYNDPMWDKLLDQMSFTDQAYLITNGQMSTVVIPSVAKPDTKEGDGPTGYSGSQGGLSFPSEGIWASSFNNELIRKVGDALAEECLFHGLTGLYANGINIHRMPFGGRSHEYFSEDPFLTGAAGAAEIAGLQAKGVIANVKHFAFNDEEAERNGIGVWLNEQAAREIYLLPFEYALSPSMGNAHAVMSSFNRAGTVWTGAYGELTGIMGEEWGFNGYCITDMASSNGASYMTYQDGIPNGTDVFLGSGSRDALNAFKGNATFCQAMREACHRILYSIGNYSAAMNGIGPDTVVGARNVWWEVALISAECVFAVLTAVCCAMWITSIILQFKEKKQA</sequence>
<evidence type="ECO:0000313" key="6">
    <source>
        <dbReference type="Proteomes" id="UP000824110"/>
    </source>
</evidence>
<dbReference type="InterPro" id="IPR036881">
    <property type="entry name" value="Glyco_hydro_3_C_sf"/>
</dbReference>
<dbReference type="PANTHER" id="PTHR42715">
    <property type="entry name" value="BETA-GLUCOSIDASE"/>
    <property type="match status" value="1"/>
</dbReference>
<reference evidence="5" key="2">
    <citation type="journal article" date="2021" name="PeerJ">
        <title>Extensive microbial diversity within the chicken gut microbiome revealed by metagenomics and culture.</title>
        <authorList>
            <person name="Gilroy R."/>
            <person name="Ravi A."/>
            <person name="Getino M."/>
            <person name="Pursley I."/>
            <person name="Horton D.L."/>
            <person name="Alikhan N.F."/>
            <person name="Baker D."/>
            <person name="Gharbi K."/>
            <person name="Hall N."/>
            <person name="Watson M."/>
            <person name="Adriaenssens E.M."/>
            <person name="Foster-Nyarko E."/>
            <person name="Jarju S."/>
            <person name="Secka A."/>
            <person name="Antonio M."/>
            <person name="Oren A."/>
            <person name="Chaudhuri R.R."/>
            <person name="La Ragione R."/>
            <person name="Hildebrand F."/>
            <person name="Pallen M.J."/>
        </authorList>
    </citation>
    <scope>NUCLEOTIDE SEQUENCE</scope>
    <source>
        <strain evidence="5">CHK195-12923</strain>
    </source>
</reference>
<evidence type="ECO:0000256" key="3">
    <source>
        <dbReference type="SAM" id="Phobius"/>
    </source>
</evidence>
<reference evidence="5" key="1">
    <citation type="submission" date="2020-10" db="EMBL/GenBank/DDBJ databases">
        <authorList>
            <person name="Gilroy R."/>
        </authorList>
    </citation>
    <scope>NUCLEOTIDE SEQUENCE</scope>
    <source>
        <strain evidence="5">CHK195-12923</strain>
    </source>
</reference>
<dbReference type="Gene3D" id="3.40.50.1700">
    <property type="entry name" value="Glycoside hydrolase family 3 C-terminal domain"/>
    <property type="match status" value="1"/>
</dbReference>
<dbReference type="InterPro" id="IPR026891">
    <property type="entry name" value="Fn3-like"/>
</dbReference>
<dbReference type="Proteomes" id="UP000824110">
    <property type="component" value="Unassembled WGS sequence"/>
</dbReference>
<dbReference type="SUPFAM" id="SSF51445">
    <property type="entry name" value="(Trans)glycosidases"/>
    <property type="match status" value="1"/>
</dbReference>
<proteinExistence type="inferred from homology"/>
<feature type="transmembrane region" description="Helical" evidence="3">
    <location>
        <begin position="954"/>
        <end position="974"/>
    </location>
</feature>
<dbReference type="Pfam" id="PF14310">
    <property type="entry name" value="Fn3-like"/>
    <property type="match status" value="1"/>
</dbReference>
<dbReference type="Pfam" id="PF01915">
    <property type="entry name" value="Glyco_hydro_3_C"/>
    <property type="match status" value="1"/>
</dbReference>